<keyword evidence="1" id="KW-0805">Transcription regulation</keyword>
<dbReference type="InterPro" id="IPR001034">
    <property type="entry name" value="DeoR_HTH"/>
</dbReference>
<dbReference type="InterPro" id="IPR036390">
    <property type="entry name" value="WH_DNA-bd_sf"/>
</dbReference>
<dbReference type="Pfam" id="PF08220">
    <property type="entry name" value="HTH_DeoR"/>
    <property type="match status" value="1"/>
</dbReference>
<evidence type="ECO:0000259" key="3">
    <source>
        <dbReference type="PROSITE" id="PS51000"/>
    </source>
</evidence>
<dbReference type="Gene3D" id="1.10.10.10">
    <property type="entry name" value="Winged helix-like DNA-binding domain superfamily/Winged helix DNA-binding domain"/>
    <property type="match status" value="1"/>
</dbReference>
<dbReference type="GO" id="GO:0003700">
    <property type="term" value="F:DNA-binding transcription factor activity"/>
    <property type="evidence" value="ECO:0007669"/>
    <property type="project" value="InterPro"/>
</dbReference>
<accession>A0A4Y1Z726</accession>
<reference evidence="4 5" key="1">
    <citation type="submission" date="2017-11" db="EMBL/GenBank/DDBJ databases">
        <title>Draft Genome Sequence of Sporolactobacillus inulinus NBRC 111894 Isolated from Koso, a Japanese Sugar-Vegetable Fermented Beverage.</title>
        <authorList>
            <person name="Chiou T.Y."/>
            <person name="Oshima K."/>
            <person name="Suda W."/>
            <person name="Hattori M."/>
            <person name="Takahashi T."/>
        </authorList>
    </citation>
    <scope>NUCLEOTIDE SEQUENCE [LARGE SCALE GENOMIC DNA]</scope>
    <source>
        <strain evidence="4 5">NBRC111894</strain>
    </source>
</reference>
<proteinExistence type="predicted"/>
<dbReference type="SUPFAM" id="SSF46785">
    <property type="entry name" value="Winged helix' DNA-binding domain"/>
    <property type="match status" value="1"/>
</dbReference>
<feature type="domain" description="HTH deoR-type" evidence="3">
    <location>
        <begin position="3"/>
        <end position="42"/>
    </location>
</feature>
<dbReference type="EMBL" id="BEXB01000001">
    <property type="protein sequence ID" value="GAY74706.1"/>
    <property type="molecule type" value="Genomic_DNA"/>
</dbReference>
<dbReference type="InterPro" id="IPR036388">
    <property type="entry name" value="WH-like_DNA-bd_sf"/>
</dbReference>
<dbReference type="Proteomes" id="UP000319716">
    <property type="component" value="Unassembled WGS sequence"/>
</dbReference>
<organism evidence="4 5">
    <name type="scientific">Sporolactobacillus inulinus</name>
    <dbReference type="NCBI Taxonomy" id="2078"/>
    <lineage>
        <taxon>Bacteria</taxon>
        <taxon>Bacillati</taxon>
        <taxon>Bacillota</taxon>
        <taxon>Bacilli</taxon>
        <taxon>Bacillales</taxon>
        <taxon>Sporolactobacillaceae</taxon>
        <taxon>Sporolactobacillus</taxon>
    </lineage>
</organism>
<evidence type="ECO:0000256" key="2">
    <source>
        <dbReference type="ARBA" id="ARBA00023163"/>
    </source>
</evidence>
<comment type="caution">
    <text evidence="4">The sequence shown here is derived from an EMBL/GenBank/DDBJ whole genome shotgun (WGS) entry which is preliminary data.</text>
</comment>
<evidence type="ECO:0000256" key="1">
    <source>
        <dbReference type="ARBA" id="ARBA00023015"/>
    </source>
</evidence>
<keyword evidence="2" id="KW-0804">Transcription</keyword>
<dbReference type="PROSITE" id="PS51000">
    <property type="entry name" value="HTH_DEOR_2"/>
    <property type="match status" value="1"/>
</dbReference>
<dbReference type="AlphaFoldDB" id="A0A4Y1Z726"/>
<evidence type="ECO:0000313" key="4">
    <source>
        <dbReference type="EMBL" id="GAY74706.1"/>
    </source>
</evidence>
<evidence type="ECO:0000313" key="5">
    <source>
        <dbReference type="Proteomes" id="UP000319716"/>
    </source>
</evidence>
<gene>
    <name evidence="4" type="ORF">NBRC111894_260</name>
</gene>
<protein>
    <recommendedName>
        <fullName evidence="3">HTH deoR-type domain-containing protein</fullName>
    </recommendedName>
</protein>
<sequence>MLAEERQLMILKTLAVDHVVKLKELVSMLNASESTVRRDCKN</sequence>
<name>A0A4Y1Z726_9BACL</name>